<dbReference type="AlphaFoldDB" id="A0AAD5Y7L2"/>
<dbReference type="InterPro" id="IPR024072">
    <property type="entry name" value="DHFR-like_dom_sf"/>
</dbReference>
<organism evidence="1 2">
    <name type="scientific">Boothiomyces macroporosus</name>
    <dbReference type="NCBI Taxonomy" id="261099"/>
    <lineage>
        <taxon>Eukaryota</taxon>
        <taxon>Fungi</taxon>
        <taxon>Fungi incertae sedis</taxon>
        <taxon>Chytridiomycota</taxon>
        <taxon>Chytridiomycota incertae sedis</taxon>
        <taxon>Chytridiomycetes</taxon>
        <taxon>Rhizophydiales</taxon>
        <taxon>Terramycetaceae</taxon>
        <taxon>Boothiomyces</taxon>
    </lineage>
</organism>
<evidence type="ECO:0000313" key="2">
    <source>
        <dbReference type="Proteomes" id="UP001210925"/>
    </source>
</evidence>
<dbReference type="EMBL" id="JADGKB010000056">
    <property type="protein sequence ID" value="KAJ3256084.1"/>
    <property type="molecule type" value="Genomic_DNA"/>
</dbReference>
<protein>
    <submittedName>
        <fullName evidence="1">Uncharacterized protein</fullName>
    </submittedName>
</protein>
<evidence type="ECO:0000313" key="1">
    <source>
        <dbReference type="EMBL" id="KAJ3256084.1"/>
    </source>
</evidence>
<keyword evidence="2" id="KW-1185">Reference proteome</keyword>
<reference evidence="1" key="1">
    <citation type="submission" date="2020-05" db="EMBL/GenBank/DDBJ databases">
        <title>Phylogenomic resolution of chytrid fungi.</title>
        <authorList>
            <person name="Stajich J.E."/>
            <person name="Amses K."/>
            <person name="Simmons R."/>
            <person name="Seto K."/>
            <person name="Myers J."/>
            <person name="Bonds A."/>
            <person name="Quandt C.A."/>
            <person name="Barry K."/>
            <person name="Liu P."/>
            <person name="Grigoriev I."/>
            <person name="Longcore J.E."/>
            <person name="James T.Y."/>
        </authorList>
    </citation>
    <scope>NUCLEOTIDE SEQUENCE</scope>
    <source>
        <strain evidence="1">PLAUS21</strain>
    </source>
</reference>
<dbReference type="SUPFAM" id="SSF53597">
    <property type="entry name" value="Dihydrofolate reductase-like"/>
    <property type="match status" value="1"/>
</dbReference>
<dbReference type="Proteomes" id="UP001210925">
    <property type="component" value="Unassembled WGS sequence"/>
</dbReference>
<comment type="caution">
    <text evidence="1">The sequence shown here is derived from an EMBL/GenBank/DDBJ whole genome shotgun (WGS) entry which is preliminary data.</text>
</comment>
<gene>
    <name evidence="1" type="ORF">HK103_005767</name>
</gene>
<accession>A0AAD5Y7L2</accession>
<sequence>MKITPRIGEFNDPHISIREIKEFYHLDELNSDESYPYSWSNSIVTMDGVLSFMEEGYAVDAVGLKHIQEIKPYQLADFRLLNAGWAYADAVLISGEIIRSEMSAGCFVVFDDLLELRKELGKSTTQPIQCVVSKECVFPLDRPIFQTADALVNVFTTHSGKASLEKALERASIEAKVQIFASDSIEMDWVYRQMKLLGIDYLDVSSGGKVIRSLIGCGLLREIRKTVSGQYAGPLNSQMEKRPRLFDESCDVNFHPSYSPLIYWKGIRLMGEHFIFHRGLIEYRHI</sequence>
<dbReference type="Gene3D" id="3.40.430.10">
    <property type="entry name" value="Dihydrofolate Reductase, subunit A"/>
    <property type="match status" value="1"/>
</dbReference>
<name>A0AAD5Y7L2_9FUNG</name>
<proteinExistence type="predicted"/>